<dbReference type="Proteomes" id="UP000829992">
    <property type="component" value="Chromosome"/>
</dbReference>
<evidence type="ECO:0000313" key="3">
    <source>
        <dbReference type="Proteomes" id="UP000829992"/>
    </source>
</evidence>
<name>A0ABY4PLY2_9ACTN</name>
<feature type="compositionally biased region" description="Basic and acidic residues" evidence="1">
    <location>
        <begin position="20"/>
        <end position="32"/>
    </location>
</feature>
<dbReference type="EMBL" id="CP097289">
    <property type="protein sequence ID" value="UQT54380.1"/>
    <property type="molecule type" value="Genomic_DNA"/>
</dbReference>
<evidence type="ECO:0000313" key="2">
    <source>
        <dbReference type="EMBL" id="UQT54380.1"/>
    </source>
</evidence>
<sequence>MGWKDKILGTPEDVAAHQQASRDLEHFNTKDADDTDPAYLAANDRKGETAENVPWYRR</sequence>
<feature type="region of interest" description="Disordered" evidence="1">
    <location>
        <begin position="1"/>
        <end position="58"/>
    </location>
</feature>
<gene>
    <name evidence="2" type="ORF">M4V62_04355</name>
</gene>
<accession>A0ABY4PLY2</accession>
<dbReference type="RefSeq" id="WP_249585876.1">
    <property type="nucleotide sequence ID" value="NZ_BAAAQL010000002.1"/>
</dbReference>
<reference evidence="2 3" key="1">
    <citation type="submission" date="2022-05" db="EMBL/GenBank/DDBJ databases">
        <authorList>
            <person name="Zhou X."/>
            <person name="Li K."/>
            <person name="Man Y."/>
        </authorList>
    </citation>
    <scope>NUCLEOTIDE SEQUENCE [LARGE SCALE GENOMIC DNA]</scope>
    <source>
        <strain evidence="2 3">MS405</strain>
    </source>
</reference>
<organism evidence="2 3">
    <name type="scientific">Streptomyces durmitorensis</name>
    <dbReference type="NCBI Taxonomy" id="319947"/>
    <lineage>
        <taxon>Bacteria</taxon>
        <taxon>Bacillati</taxon>
        <taxon>Actinomycetota</taxon>
        <taxon>Actinomycetes</taxon>
        <taxon>Kitasatosporales</taxon>
        <taxon>Streptomycetaceae</taxon>
        <taxon>Streptomyces</taxon>
    </lineage>
</organism>
<protein>
    <submittedName>
        <fullName evidence="2">Uncharacterized protein</fullName>
    </submittedName>
</protein>
<keyword evidence="3" id="KW-1185">Reference proteome</keyword>
<evidence type="ECO:0000256" key="1">
    <source>
        <dbReference type="SAM" id="MobiDB-lite"/>
    </source>
</evidence>
<proteinExistence type="predicted"/>